<keyword evidence="2" id="KW-1185">Reference proteome</keyword>
<dbReference type="Proteomes" id="UP000800096">
    <property type="component" value="Unassembled WGS sequence"/>
</dbReference>
<evidence type="ECO:0000313" key="2">
    <source>
        <dbReference type="Proteomes" id="UP000800096"/>
    </source>
</evidence>
<protein>
    <submittedName>
        <fullName evidence="1">Uncharacterized protein</fullName>
    </submittedName>
</protein>
<proteinExistence type="predicted"/>
<dbReference type="AlphaFoldDB" id="A0A6A5QU13"/>
<name>A0A6A5QU13_AMPQU</name>
<gene>
    <name evidence="1" type="ORF">BDU57DRAFT_511736</name>
</gene>
<evidence type="ECO:0000313" key="1">
    <source>
        <dbReference type="EMBL" id="KAF1918943.1"/>
    </source>
</evidence>
<accession>A0A6A5QU13</accession>
<organism evidence="1 2">
    <name type="scientific">Ampelomyces quisqualis</name>
    <name type="common">Powdery mildew agent</name>
    <dbReference type="NCBI Taxonomy" id="50730"/>
    <lineage>
        <taxon>Eukaryota</taxon>
        <taxon>Fungi</taxon>
        <taxon>Dikarya</taxon>
        <taxon>Ascomycota</taxon>
        <taxon>Pezizomycotina</taxon>
        <taxon>Dothideomycetes</taxon>
        <taxon>Pleosporomycetidae</taxon>
        <taxon>Pleosporales</taxon>
        <taxon>Pleosporineae</taxon>
        <taxon>Phaeosphaeriaceae</taxon>
        <taxon>Ampelomyces</taxon>
    </lineage>
</organism>
<sequence length="125" mass="13968">MTTPPPSQILSSRQIIPSVPKLPALRLDLAKLLHLPTSHALQPLFRKRRKQRHAIEATVPPALLKIQSKGEARLERLRRLERAVEICVVFAHFFDLAVHESVLCGNAGCGRMTHSRNLFAALPIS</sequence>
<dbReference type="EMBL" id="ML979133">
    <property type="protein sequence ID" value="KAF1918943.1"/>
    <property type="molecule type" value="Genomic_DNA"/>
</dbReference>
<reference evidence="1" key="1">
    <citation type="journal article" date="2020" name="Stud. Mycol.">
        <title>101 Dothideomycetes genomes: a test case for predicting lifestyles and emergence of pathogens.</title>
        <authorList>
            <person name="Haridas S."/>
            <person name="Albert R."/>
            <person name="Binder M."/>
            <person name="Bloem J."/>
            <person name="Labutti K."/>
            <person name="Salamov A."/>
            <person name="Andreopoulos B."/>
            <person name="Baker S."/>
            <person name="Barry K."/>
            <person name="Bills G."/>
            <person name="Bluhm B."/>
            <person name="Cannon C."/>
            <person name="Castanera R."/>
            <person name="Culley D."/>
            <person name="Daum C."/>
            <person name="Ezra D."/>
            <person name="Gonzalez J."/>
            <person name="Henrissat B."/>
            <person name="Kuo A."/>
            <person name="Liang C."/>
            <person name="Lipzen A."/>
            <person name="Lutzoni F."/>
            <person name="Magnuson J."/>
            <person name="Mondo S."/>
            <person name="Nolan M."/>
            <person name="Ohm R."/>
            <person name="Pangilinan J."/>
            <person name="Park H.-J."/>
            <person name="Ramirez L."/>
            <person name="Alfaro M."/>
            <person name="Sun H."/>
            <person name="Tritt A."/>
            <person name="Yoshinaga Y."/>
            <person name="Zwiers L.-H."/>
            <person name="Turgeon B."/>
            <person name="Goodwin S."/>
            <person name="Spatafora J."/>
            <person name="Crous P."/>
            <person name="Grigoriev I."/>
        </authorList>
    </citation>
    <scope>NUCLEOTIDE SEQUENCE</scope>
    <source>
        <strain evidence="1">HMLAC05119</strain>
    </source>
</reference>